<protein>
    <submittedName>
        <fullName evidence="2">Uncharacterized protein</fullName>
    </submittedName>
</protein>
<feature type="transmembrane region" description="Helical" evidence="1">
    <location>
        <begin position="40"/>
        <end position="65"/>
    </location>
</feature>
<reference evidence="2" key="1">
    <citation type="submission" date="2023-06" db="EMBL/GenBank/DDBJ databases">
        <authorList>
            <person name="Delattre M."/>
        </authorList>
    </citation>
    <scope>NUCLEOTIDE SEQUENCE</scope>
    <source>
        <strain evidence="2">AF72</strain>
    </source>
</reference>
<dbReference type="EMBL" id="CATQJA010002695">
    <property type="protein sequence ID" value="CAJ0584433.1"/>
    <property type="molecule type" value="Genomic_DNA"/>
</dbReference>
<evidence type="ECO:0000313" key="2">
    <source>
        <dbReference type="EMBL" id="CAJ0584433.1"/>
    </source>
</evidence>
<keyword evidence="1" id="KW-0472">Membrane</keyword>
<proteinExistence type="predicted"/>
<comment type="caution">
    <text evidence="2">The sequence shown here is derived from an EMBL/GenBank/DDBJ whole genome shotgun (WGS) entry which is preliminary data.</text>
</comment>
<keyword evidence="3" id="KW-1185">Reference proteome</keyword>
<dbReference type="AlphaFoldDB" id="A0AA36G8Y5"/>
<gene>
    <name evidence="2" type="ORF">MSPICULIGERA_LOCUS22490</name>
</gene>
<keyword evidence="1" id="KW-1133">Transmembrane helix</keyword>
<feature type="transmembrane region" description="Helical" evidence="1">
    <location>
        <begin position="80"/>
        <end position="101"/>
    </location>
</feature>
<dbReference type="Gene3D" id="1.20.1070.10">
    <property type="entry name" value="Rhodopsin 7-helix transmembrane proteins"/>
    <property type="match status" value="1"/>
</dbReference>
<dbReference type="PANTHER" id="PTHR46709:SF8">
    <property type="entry name" value="G-PROTEIN COUPLED RECEPTORS FAMILY 1 PROFILE DOMAIN-CONTAINING PROTEIN"/>
    <property type="match status" value="1"/>
</dbReference>
<evidence type="ECO:0000256" key="1">
    <source>
        <dbReference type="SAM" id="Phobius"/>
    </source>
</evidence>
<sequence>MLHRQRMRRTSFAFSCLEPRVPPRLLLEYLQLLRRRNLTYLMWISLCDIFVSLSYIAIMCVQVYADYFESWPLFVAWHNYLLYAFTISGITFCWSSFLLMAATIERYLQSTGNSK</sequence>
<feature type="non-terminal residue" evidence="2">
    <location>
        <position position="115"/>
    </location>
</feature>
<dbReference type="PANTHER" id="PTHR46709">
    <property type="entry name" value="PROTEIN CBG23488-RELATED"/>
    <property type="match status" value="1"/>
</dbReference>
<evidence type="ECO:0000313" key="3">
    <source>
        <dbReference type="Proteomes" id="UP001177023"/>
    </source>
</evidence>
<dbReference type="Proteomes" id="UP001177023">
    <property type="component" value="Unassembled WGS sequence"/>
</dbReference>
<keyword evidence="1" id="KW-0812">Transmembrane</keyword>
<organism evidence="2 3">
    <name type="scientific">Mesorhabditis spiculigera</name>
    <dbReference type="NCBI Taxonomy" id="96644"/>
    <lineage>
        <taxon>Eukaryota</taxon>
        <taxon>Metazoa</taxon>
        <taxon>Ecdysozoa</taxon>
        <taxon>Nematoda</taxon>
        <taxon>Chromadorea</taxon>
        <taxon>Rhabditida</taxon>
        <taxon>Rhabditina</taxon>
        <taxon>Rhabditomorpha</taxon>
        <taxon>Rhabditoidea</taxon>
        <taxon>Rhabditidae</taxon>
        <taxon>Mesorhabditinae</taxon>
        <taxon>Mesorhabditis</taxon>
    </lineage>
</organism>
<name>A0AA36G8Y5_9BILA</name>
<accession>A0AA36G8Y5</accession>